<name>A0A2J7QND2_9NEOP</name>
<reference evidence="2 3" key="1">
    <citation type="submission" date="2017-12" db="EMBL/GenBank/DDBJ databases">
        <title>Hemimetabolous genomes reveal molecular basis of termite eusociality.</title>
        <authorList>
            <person name="Harrison M.C."/>
            <person name="Jongepier E."/>
            <person name="Robertson H.M."/>
            <person name="Arning N."/>
            <person name="Bitard-Feildel T."/>
            <person name="Chao H."/>
            <person name="Childers C.P."/>
            <person name="Dinh H."/>
            <person name="Doddapaneni H."/>
            <person name="Dugan S."/>
            <person name="Gowin J."/>
            <person name="Greiner C."/>
            <person name="Han Y."/>
            <person name="Hu H."/>
            <person name="Hughes D.S.T."/>
            <person name="Huylmans A.-K."/>
            <person name="Kemena C."/>
            <person name="Kremer L.P.M."/>
            <person name="Lee S.L."/>
            <person name="Lopez-Ezquerra A."/>
            <person name="Mallet L."/>
            <person name="Monroy-Kuhn J.M."/>
            <person name="Moser A."/>
            <person name="Murali S.C."/>
            <person name="Muzny D.M."/>
            <person name="Otani S."/>
            <person name="Piulachs M.-D."/>
            <person name="Poelchau M."/>
            <person name="Qu J."/>
            <person name="Schaub F."/>
            <person name="Wada-Katsumata A."/>
            <person name="Worley K.C."/>
            <person name="Xie Q."/>
            <person name="Ylla G."/>
            <person name="Poulsen M."/>
            <person name="Gibbs R.A."/>
            <person name="Schal C."/>
            <person name="Richards S."/>
            <person name="Belles X."/>
            <person name="Korb J."/>
            <person name="Bornberg-Bauer E."/>
        </authorList>
    </citation>
    <scope>NUCLEOTIDE SEQUENCE [LARGE SCALE GENOMIC DNA]</scope>
    <source>
        <tissue evidence="2">Whole body</tissue>
    </source>
</reference>
<dbReference type="EMBL" id="NEVH01013196">
    <property type="protein sequence ID" value="PNF30088.1"/>
    <property type="molecule type" value="Genomic_DNA"/>
</dbReference>
<dbReference type="InterPro" id="IPR000477">
    <property type="entry name" value="RT_dom"/>
</dbReference>
<dbReference type="GO" id="GO:0071897">
    <property type="term" value="P:DNA biosynthetic process"/>
    <property type="evidence" value="ECO:0007669"/>
    <property type="project" value="UniProtKB-ARBA"/>
</dbReference>
<feature type="domain" description="Reverse transcriptase" evidence="1">
    <location>
        <begin position="250"/>
        <end position="524"/>
    </location>
</feature>
<keyword evidence="3" id="KW-1185">Reference proteome</keyword>
<protein>
    <recommendedName>
        <fullName evidence="1">Reverse transcriptase domain-containing protein</fullName>
    </recommendedName>
</protein>
<evidence type="ECO:0000313" key="2">
    <source>
        <dbReference type="EMBL" id="PNF30088.1"/>
    </source>
</evidence>
<proteinExistence type="predicted"/>
<gene>
    <name evidence="2" type="ORF">B7P43_G04232</name>
</gene>
<evidence type="ECO:0000313" key="3">
    <source>
        <dbReference type="Proteomes" id="UP000235965"/>
    </source>
</evidence>
<dbReference type="PROSITE" id="PS50878">
    <property type="entry name" value="RT_POL"/>
    <property type="match status" value="1"/>
</dbReference>
<dbReference type="PANTHER" id="PTHR33332">
    <property type="entry name" value="REVERSE TRANSCRIPTASE DOMAIN-CONTAINING PROTEIN"/>
    <property type="match status" value="1"/>
</dbReference>
<dbReference type="OrthoDB" id="445826at2759"/>
<dbReference type="InParanoid" id="A0A2J7QND2"/>
<organism evidence="2 3">
    <name type="scientific">Cryptotermes secundus</name>
    <dbReference type="NCBI Taxonomy" id="105785"/>
    <lineage>
        <taxon>Eukaryota</taxon>
        <taxon>Metazoa</taxon>
        <taxon>Ecdysozoa</taxon>
        <taxon>Arthropoda</taxon>
        <taxon>Hexapoda</taxon>
        <taxon>Insecta</taxon>
        <taxon>Pterygota</taxon>
        <taxon>Neoptera</taxon>
        <taxon>Polyneoptera</taxon>
        <taxon>Dictyoptera</taxon>
        <taxon>Blattodea</taxon>
        <taxon>Blattoidea</taxon>
        <taxon>Termitoidae</taxon>
        <taxon>Kalotermitidae</taxon>
        <taxon>Cryptotermitinae</taxon>
        <taxon>Cryptotermes</taxon>
    </lineage>
</organism>
<dbReference type="Proteomes" id="UP000235965">
    <property type="component" value="Unassembled WGS sequence"/>
</dbReference>
<dbReference type="CDD" id="cd01650">
    <property type="entry name" value="RT_nLTR_like"/>
    <property type="match status" value="1"/>
</dbReference>
<dbReference type="AlphaFoldDB" id="A0A2J7QND2"/>
<evidence type="ECO:0000259" key="1">
    <source>
        <dbReference type="PROSITE" id="PS50878"/>
    </source>
</evidence>
<dbReference type="InterPro" id="IPR043502">
    <property type="entry name" value="DNA/RNA_pol_sf"/>
</dbReference>
<comment type="caution">
    <text evidence="2">The sequence shown here is derived from an EMBL/GenBank/DDBJ whole genome shotgun (WGS) entry which is preliminary data.</text>
</comment>
<accession>A0A2J7QND2</accession>
<sequence>MEFKDKLSEELWQTIFDNTNKDANDIFNSFLNTYLQIFYSCFPKIKVYERKSTNQWITKGIINSCKRKKELYLLMRSNNDEKLRNYYLRYSKILSKIIKAAKKLNYNNKIIHAHNKIKATWNVIKSDMGVNNNKTDKQDIDKNCEEASIKINAENFNDHFLKIAESISGKIKSNNSLNTNSTTYSPFNLSQILNFQYDNIIFHNTSTGEIEEIIKNLPWKNSCGYDEISIKLLKISAPFISSPLCCIINKSLSTGVFPSRLKYSIVTPIYKKGDKNNVSNFRPISLLPSFSKIFEKVIYKRIMAHLITNNILSNCQFGFRKNTSTINATYKLTNDILMALNNKRKSGGIFFDLEKAFDCVDHGILLVKMKYYGVSGVMYSLIESYLENRYQRVKFNNKLSNWGKIDKGVPQGSILGPLLFLIYVNDLPPFIQCSVLSHTSVVLFADDTSVIVNELNFMQLEKKLTTVFRSMNEWFNSNMLSLNLGKTCCVNFSAKHNFTKKLNIEYGNKILLESNEVKFLGMTLDNTISWKGHIDSIIGKLNKACYIIRKTKQYLNIDALKMVYYAFFHSVMSYGLIFWGNRTLSMCVFKLQKRAVRIMVGAGNRDSCKKIFSQLKILPLPSQYIYSLMMFVVNNMDLFAENSDIYTTVTRNSSNLHLPSSNLTAFQKGPQYFGIKIYNSLPRKIKQLSKNKNRFKKALLQFLHLHSFYGIDEFFDYRVKKIDN</sequence>
<dbReference type="SUPFAM" id="SSF56672">
    <property type="entry name" value="DNA/RNA polymerases"/>
    <property type="match status" value="1"/>
</dbReference>
<dbReference type="Pfam" id="PF00078">
    <property type="entry name" value="RVT_1"/>
    <property type="match status" value="1"/>
</dbReference>